<evidence type="ECO:0000313" key="2">
    <source>
        <dbReference type="EMBL" id="MBB4619208.1"/>
    </source>
</evidence>
<sequence length="221" mass="24430">MGLDDRDYMRARYRRRQGIDDGPTIWNDKRGRVEMGQGSSWTNARWQMAGVGRALLQAILVPAVALGGMYVIYRTYTSVMTSAFQRMIPVPFPESGTVFTTPATDLNRRQGILRFRAPDRPNHGYVVVLNDVATDKDVLGIYVAGGKKTATPVQVGTYRVRIAEGLTAFWHGNDRLFGSTTAKEMMAPVKVVGSTDKTIRLQTGLARALEVKADSAKGFLE</sequence>
<evidence type="ECO:0000313" key="3">
    <source>
        <dbReference type="Proteomes" id="UP000574769"/>
    </source>
</evidence>
<keyword evidence="3" id="KW-1185">Reference proteome</keyword>
<protein>
    <submittedName>
        <fullName evidence="2">Uncharacterized protein</fullName>
    </submittedName>
</protein>
<evidence type="ECO:0000256" key="1">
    <source>
        <dbReference type="SAM" id="Phobius"/>
    </source>
</evidence>
<dbReference type="AlphaFoldDB" id="A0A7W7ALF4"/>
<comment type="caution">
    <text evidence="2">The sequence shown here is derived from an EMBL/GenBank/DDBJ whole genome shotgun (WGS) entry which is preliminary data.</text>
</comment>
<dbReference type="Proteomes" id="UP000574769">
    <property type="component" value="Unassembled WGS sequence"/>
</dbReference>
<proteinExistence type="predicted"/>
<reference evidence="2 3" key="1">
    <citation type="submission" date="2020-08" db="EMBL/GenBank/DDBJ databases">
        <title>Genomic Encyclopedia of Type Strains, Phase IV (KMG-IV): sequencing the most valuable type-strain genomes for metagenomic binning, comparative biology and taxonomic classification.</title>
        <authorList>
            <person name="Goeker M."/>
        </authorList>
    </citation>
    <scope>NUCLEOTIDE SEQUENCE [LARGE SCALE GENOMIC DNA]</scope>
    <source>
        <strain evidence="2 3">DSM 15867</strain>
    </source>
</reference>
<keyword evidence="1" id="KW-0812">Transmembrane</keyword>
<dbReference type="RefSeq" id="WP_022675749.1">
    <property type="nucleotide sequence ID" value="NZ_JACHNY010000008.1"/>
</dbReference>
<keyword evidence="1" id="KW-1133">Transmembrane helix</keyword>
<accession>A0A7W7ALF4</accession>
<dbReference type="EMBL" id="JACHNY010000008">
    <property type="protein sequence ID" value="MBB4619208.1"/>
    <property type="molecule type" value="Genomic_DNA"/>
</dbReference>
<gene>
    <name evidence="2" type="ORF">GGQ96_003361</name>
</gene>
<name>A0A7W7ALF4_9SPHN</name>
<feature type="transmembrane region" description="Helical" evidence="1">
    <location>
        <begin position="54"/>
        <end position="73"/>
    </location>
</feature>
<keyword evidence="1" id="KW-0472">Membrane</keyword>
<organism evidence="2 3">
    <name type="scientific">Sphingomonas abaci</name>
    <dbReference type="NCBI Taxonomy" id="237611"/>
    <lineage>
        <taxon>Bacteria</taxon>
        <taxon>Pseudomonadati</taxon>
        <taxon>Pseudomonadota</taxon>
        <taxon>Alphaproteobacteria</taxon>
        <taxon>Sphingomonadales</taxon>
        <taxon>Sphingomonadaceae</taxon>
        <taxon>Sphingomonas</taxon>
    </lineage>
</organism>